<dbReference type="PANTHER" id="PTHR42878">
    <property type="entry name" value="TWO-COMPONENT HISTIDINE KINASE"/>
    <property type="match status" value="1"/>
</dbReference>
<organism evidence="15">
    <name type="scientific">candidate division WOR-3 bacterium</name>
    <dbReference type="NCBI Taxonomy" id="2052148"/>
    <lineage>
        <taxon>Bacteria</taxon>
        <taxon>Bacteria division WOR-3</taxon>
    </lineage>
</organism>
<sequence>MAKPFRSIRSRVASAMFIPILLILPVVLLALYYVGQMNNLATLLAETDAELLRVGNAIFHHFFEVRNAERNFLLSGDSLFLTTARITLKQITVLSERGRRLDPELKNQFDSLTAAVNEYRQMLDSLEKFRMLRPLWTTDYQLNQLQLVRQQVISQVQFATDQQTTDSLLTQINRLEQEIDLYQLLGGLRTSFHQRLSENARTIIVIAEKITTRANHRIAEHKGKINRLYVWSQRNIITAVLVFIGLLVFVVFRMPNSIVLPIKRIANALNRVENGDFNVRIAINTPDELGNLARQLNRVFIRLREIDDRKTGQIFELERRFRLLASSINEGVLVIDRTLKIIYANPAVEPLLGIKATDATNKSVKDLANLQAFLPYITQLLSGAVSHQECEIVPGFSSSAVCFEALRSREGTIIAALIVITNPMPPEPLATF</sequence>
<dbReference type="GO" id="GO:0016020">
    <property type="term" value="C:membrane"/>
    <property type="evidence" value="ECO:0007669"/>
    <property type="project" value="UniProtKB-SubCell"/>
</dbReference>
<evidence type="ECO:0000256" key="12">
    <source>
        <dbReference type="SAM" id="Phobius"/>
    </source>
</evidence>
<comment type="catalytic activity">
    <reaction evidence="1">
        <text>ATP + protein L-histidine = ADP + protein N-phospho-L-histidine.</text>
        <dbReference type="EC" id="2.7.13.3"/>
    </reaction>
</comment>
<keyword evidence="6" id="KW-0547">Nucleotide-binding</keyword>
<dbReference type="GO" id="GO:0005524">
    <property type="term" value="F:ATP binding"/>
    <property type="evidence" value="ECO:0007669"/>
    <property type="project" value="UniProtKB-KW"/>
</dbReference>
<comment type="subcellular location">
    <subcellularLocation>
        <location evidence="2">Membrane</location>
        <topology evidence="2">Multi-pass membrane protein</topology>
    </subcellularLocation>
</comment>
<dbReference type="Pfam" id="PF13188">
    <property type="entry name" value="PAS_8"/>
    <property type="match status" value="1"/>
</dbReference>
<dbReference type="GO" id="GO:0000156">
    <property type="term" value="F:phosphorelay response regulator activity"/>
    <property type="evidence" value="ECO:0007669"/>
    <property type="project" value="TreeGrafter"/>
</dbReference>
<dbReference type="GO" id="GO:0030295">
    <property type="term" value="F:protein kinase activator activity"/>
    <property type="evidence" value="ECO:0007669"/>
    <property type="project" value="TreeGrafter"/>
</dbReference>
<evidence type="ECO:0000256" key="6">
    <source>
        <dbReference type="ARBA" id="ARBA00022741"/>
    </source>
</evidence>
<evidence type="ECO:0000259" key="14">
    <source>
        <dbReference type="PROSITE" id="PS50885"/>
    </source>
</evidence>
<feature type="domain" description="PAS" evidence="13">
    <location>
        <begin position="317"/>
        <end position="367"/>
    </location>
</feature>
<comment type="caution">
    <text evidence="15">The sequence shown here is derived from an EMBL/GenBank/DDBJ whole genome shotgun (WGS) entry which is preliminary data.</text>
</comment>
<evidence type="ECO:0000256" key="11">
    <source>
        <dbReference type="ARBA" id="ARBA00023136"/>
    </source>
</evidence>
<gene>
    <name evidence="15" type="ORF">ENX16_07510</name>
</gene>
<evidence type="ECO:0000256" key="9">
    <source>
        <dbReference type="ARBA" id="ARBA00022989"/>
    </source>
</evidence>
<protein>
    <recommendedName>
        <fullName evidence="3">histidine kinase</fullName>
        <ecNumber evidence="3">2.7.13.3</ecNumber>
    </recommendedName>
</protein>
<dbReference type="SMART" id="SM00091">
    <property type="entry name" value="PAS"/>
    <property type="match status" value="1"/>
</dbReference>
<dbReference type="EMBL" id="DTMZ01000187">
    <property type="protein sequence ID" value="HGD13904.1"/>
    <property type="molecule type" value="Genomic_DNA"/>
</dbReference>
<dbReference type="SUPFAM" id="SSF55785">
    <property type="entry name" value="PYP-like sensor domain (PAS domain)"/>
    <property type="match status" value="1"/>
</dbReference>
<proteinExistence type="predicted"/>
<dbReference type="CDD" id="cd06225">
    <property type="entry name" value="HAMP"/>
    <property type="match status" value="1"/>
</dbReference>
<dbReference type="PROSITE" id="PS50885">
    <property type="entry name" value="HAMP"/>
    <property type="match status" value="1"/>
</dbReference>
<dbReference type="SMART" id="SM00304">
    <property type="entry name" value="HAMP"/>
    <property type="match status" value="1"/>
</dbReference>
<feature type="domain" description="HAMP" evidence="14">
    <location>
        <begin position="256"/>
        <end position="308"/>
    </location>
</feature>
<feature type="transmembrane region" description="Helical" evidence="12">
    <location>
        <begin position="12"/>
        <end position="34"/>
    </location>
</feature>
<evidence type="ECO:0000256" key="8">
    <source>
        <dbReference type="ARBA" id="ARBA00022840"/>
    </source>
</evidence>
<dbReference type="Pfam" id="PF00672">
    <property type="entry name" value="HAMP"/>
    <property type="match status" value="1"/>
</dbReference>
<evidence type="ECO:0000313" key="15">
    <source>
        <dbReference type="EMBL" id="HGD13904.1"/>
    </source>
</evidence>
<dbReference type="GO" id="GO:0007234">
    <property type="term" value="P:osmosensory signaling via phosphorelay pathway"/>
    <property type="evidence" value="ECO:0007669"/>
    <property type="project" value="TreeGrafter"/>
</dbReference>
<evidence type="ECO:0000256" key="5">
    <source>
        <dbReference type="ARBA" id="ARBA00022692"/>
    </source>
</evidence>
<evidence type="ECO:0000256" key="2">
    <source>
        <dbReference type="ARBA" id="ARBA00004141"/>
    </source>
</evidence>
<reference evidence="15" key="1">
    <citation type="journal article" date="2020" name="mSystems">
        <title>Genome- and Community-Level Interaction Insights into Carbon Utilization and Element Cycling Functions of Hydrothermarchaeota in Hydrothermal Sediment.</title>
        <authorList>
            <person name="Zhou Z."/>
            <person name="Liu Y."/>
            <person name="Xu W."/>
            <person name="Pan J."/>
            <person name="Luo Z.H."/>
            <person name="Li M."/>
        </authorList>
    </citation>
    <scope>NUCLEOTIDE SEQUENCE [LARGE SCALE GENOMIC DNA]</scope>
    <source>
        <strain evidence="15">SpSt-914</strain>
    </source>
</reference>
<keyword evidence="7" id="KW-0418">Kinase</keyword>
<keyword evidence="5 12" id="KW-0812">Transmembrane</keyword>
<dbReference type="CDD" id="cd00130">
    <property type="entry name" value="PAS"/>
    <property type="match status" value="1"/>
</dbReference>
<keyword evidence="9 12" id="KW-1133">Transmembrane helix</keyword>
<dbReference type="InterPro" id="IPR000014">
    <property type="entry name" value="PAS"/>
</dbReference>
<dbReference type="SUPFAM" id="SSF158472">
    <property type="entry name" value="HAMP domain-like"/>
    <property type="match status" value="1"/>
</dbReference>
<name>A0A7V3PUT1_UNCW3</name>
<keyword evidence="11 12" id="KW-0472">Membrane</keyword>
<dbReference type="Gene3D" id="3.30.450.20">
    <property type="entry name" value="PAS domain"/>
    <property type="match status" value="1"/>
</dbReference>
<evidence type="ECO:0000256" key="7">
    <source>
        <dbReference type="ARBA" id="ARBA00022777"/>
    </source>
</evidence>
<dbReference type="AlphaFoldDB" id="A0A7V3PUT1"/>
<dbReference type="EC" id="2.7.13.3" evidence="3"/>
<dbReference type="InterPro" id="IPR035965">
    <property type="entry name" value="PAS-like_dom_sf"/>
</dbReference>
<keyword evidence="8" id="KW-0067">ATP-binding</keyword>
<dbReference type="PROSITE" id="PS50112">
    <property type="entry name" value="PAS"/>
    <property type="match status" value="1"/>
</dbReference>
<evidence type="ECO:0000259" key="13">
    <source>
        <dbReference type="PROSITE" id="PS50112"/>
    </source>
</evidence>
<evidence type="ECO:0000256" key="1">
    <source>
        <dbReference type="ARBA" id="ARBA00000085"/>
    </source>
</evidence>
<keyword evidence="10" id="KW-0902">Two-component regulatory system</keyword>
<dbReference type="Gene3D" id="6.10.340.10">
    <property type="match status" value="1"/>
</dbReference>
<evidence type="ECO:0000256" key="10">
    <source>
        <dbReference type="ARBA" id="ARBA00023012"/>
    </source>
</evidence>
<dbReference type="PANTHER" id="PTHR42878:SF7">
    <property type="entry name" value="SENSOR HISTIDINE KINASE GLRK"/>
    <property type="match status" value="1"/>
</dbReference>
<accession>A0A7V3PUT1</accession>
<dbReference type="NCBIfam" id="TIGR00229">
    <property type="entry name" value="sensory_box"/>
    <property type="match status" value="1"/>
</dbReference>
<feature type="transmembrane region" description="Helical" evidence="12">
    <location>
        <begin position="236"/>
        <end position="254"/>
    </location>
</feature>
<keyword evidence="4" id="KW-0808">Transferase</keyword>
<evidence type="ECO:0000256" key="3">
    <source>
        <dbReference type="ARBA" id="ARBA00012438"/>
    </source>
</evidence>
<dbReference type="InterPro" id="IPR003660">
    <property type="entry name" value="HAMP_dom"/>
</dbReference>
<dbReference type="GO" id="GO:0004673">
    <property type="term" value="F:protein histidine kinase activity"/>
    <property type="evidence" value="ECO:0007669"/>
    <property type="project" value="UniProtKB-EC"/>
</dbReference>
<dbReference type="InterPro" id="IPR050351">
    <property type="entry name" value="BphY/WalK/GraS-like"/>
</dbReference>
<evidence type="ECO:0000256" key="4">
    <source>
        <dbReference type="ARBA" id="ARBA00022679"/>
    </source>
</evidence>